<keyword evidence="1" id="KW-0812">Transmembrane</keyword>
<keyword evidence="1" id="KW-1133">Transmembrane helix</keyword>
<dbReference type="EMBL" id="CM000786">
    <property type="protein sequence ID" value="AQK45783.1"/>
    <property type="molecule type" value="Genomic_DNA"/>
</dbReference>
<sequence>MKQLFGKASVLDSEPTELQALALPVSGHPSSGIFMDHLALDSDASMAILDEWTEPAKLVLNSSALLTEEHQSVLDAFHLLREDAYVQKMVMALSTDKAVWNAVMNNDVVQEFKRSFKDAKETYLKGSSTPPPPGFMMWVMKNVHAKIREFFKTMFGLTNILFQAGDHSYQAGEQNYDFYDCIVRMSFMLTVFVFVMVTVARIR</sequence>
<dbReference type="PANTHER" id="PTHR33625">
    <property type="entry name" value="OS08G0179900 PROTEIN"/>
    <property type="match status" value="1"/>
</dbReference>
<evidence type="ECO:0000313" key="2">
    <source>
        <dbReference type="EMBL" id="AQK45783.1"/>
    </source>
</evidence>
<keyword evidence="1" id="KW-0472">Membrane</keyword>
<dbReference type="AlphaFoldDB" id="K7TVX6"/>
<dbReference type="HOGENOM" id="CLU_116921_0_0_1"/>
<dbReference type="Proteomes" id="UP000007305">
    <property type="component" value="Chromosome 10"/>
</dbReference>
<reference evidence="4" key="1">
    <citation type="journal article" date="2009" name="Science">
        <title>The B73 maize genome: complexity, diversity, and dynamics.</title>
        <authorList>
            <person name="Schnable P.S."/>
            <person name="Ware D."/>
            <person name="Fulton R.S."/>
            <person name="Stein J.C."/>
            <person name="Wei F."/>
            <person name="Pasternak S."/>
            <person name="Liang C."/>
            <person name="Zhang J."/>
            <person name="Fulton L."/>
            <person name="Graves T.A."/>
            <person name="Minx P."/>
            <person name="Reily A.D."/>
            <person name="Courtney L."/>
            <person name="Kruchowski S.S."/>
            <person name="Tomlinson C."/>
            <person name="Strong C."/>
            <person name="Delehaunty K."/>
            <person name="Fronick C."/>
            <person name="Courtney B."/>
            <person name="Rock S.M."/>
            <person name="Belter E."/>
            <person name="Du F."/>
            <person name="Kim K."/>
            <person name="Abbott R.M."/>
            <person name="Cotton M."/>
            <person name="Levy A."/>
            <person name="Marchetto P."/>
            <person name="Ochoa K."/>
            <person name="Jackson S.M."/>
            <person name="Gillam B."/>
            <person name="Chen W."/>
            <person name="Yan L."/>
            <person name="Higginbotham J."/>
            <person name="Cardenas M."/>
            <person name="Waligorski J."/>
            <person name="Applebaum E."/>
            <person name="Phelps L."/>
            <person name="Falcone J."/>
            <person name="Kanchi K."/>
            <person name="Thane T."/>
            <person name="Scimone A."/>
            <person name="Thane N."/>
            <person name="Henke J."/>
            <person name="Wang T."/>
            <person name="Ruppert J."/>
            <person name="Shah N."/>
            <person name="Rotter K."/>
            <person name="Hodges J."/>
            <person name="Ingenthron E."/>
            <person name="Cordes M."/>
            <person name="Kohlberg S."/>
            <person name="Sgro J."/>
            <person name="Delgado B."/>
            <person name="Mead K."/>
            <person name="Chinwalla A."/>
            <person name="Leonard S."/>
            <person name="Crouse K."/>
            <person name="Collura K."/>
            <person name="Kudrna D."/>
            <person name="Currie J."/>
            <person name="He R."/>
            <person name="Angelova A."/>
            <person name="Rajasekar S."/>
            <person name="Mueller T."/>
            <person name="Lomeli R."/>
            <person name="Scara G."/>
            <person name="Ko A."/>
            <person name="Delaney K."/>
            <person name="Wissotski M."/>
            <person name="Lopez G."/>
            <person name="Campos D."/>
            <person name="Braidotti M."/>
            <person name="Ashley E."/>
            <person name="Golser W."/>
            <person name="Kim H."/>
            <person name="Lee S."/>
            <person name="Lin J."/>
            <person name="Dujmic Z."/>
            <person name="Kim W."/>
            <person name="Talag J."/>
            <person name="Zuccolo A."/>
            <person name="Fan C."/>
            <person name="Sebastian A."/>
            <person name="Kramer M."/>
            <person name="Spiegel L."/>
            <person name="Nascimento L."/>
            <person name="Zutavern T."/>
            <person name="Miller B."/>
            <person name="Ambroise C."/>
            <person name="Muller S."/>
            <person name="Spooner W."/>
            <person name="Narechania A."/>
            <person name="Ren L."/>
            <person name="Wei S."/>
            <person name="Kumari S."/>
            <person name="Faga B."/>
            <person name="Levy M.J."/>
            <person name="McMahan L."/>
            <person name="Van Buren P."/>
            <person name="Vaughn M.W."/>
            <person name="Ying K."/>
            <person name="Yeh C.-T."/>
            <person name="Emrich S.J."/>
            <person name="Jia Y."/>
            <person name="Kalyanaraman A."/>
            <person name="Hsia A.-P."/>
            <person name="Barbazuk W.B."/>
            <person name="Baucom R.S."/>
            <person name="Brutnell T.P."/>
            <person name="Carpita N.C."/>
            <person name="Chaparro C."/>
            <person name="Chia J.-M."/>
            <person name="Deragon J.-M."/>
            <person name="Estill J.C."/>
            <person name="Fu Y."/>
            <person name="Jeddeloh J.A."/>
            <person name="Han Y."/>
            <person name="Lee H."/>
            <person name="Li P."/>
            <person name="Lisch D.R."/>
            <person name="Liu S."/>
            <person name="Liu Z."/>
            <person name="Nagel D.H."/>
            <person name="McCann M.C."/>
            <person name="SanMiguel P."/>
            <person name="Myers A.M."/>
            <person name="Nettleton D."/>
            <person name="Nguyen J."/>
            <person name="Penning B.W."/>
            <person name="Ponnala L."/>
            <person name="Schneider K.L."/>
            <person name="Schwartz D.C."/>
            <person name="Sharma A."/>
            <person name="Soderlund C."/>
            <person name="Springer N.M."/>
            <person name="Sun Q."/>
            <person name="Wang H."/>
            <person name="Waterman M."/>
            <person name="Westerman R."/>
            <person name="Wolfgruber T.K."/>
            <person name="Yang L."/>
            <person name="Yu Y."/>
            <person name="Zhang L."/>
            <person name="Zhou S."/>
            <person name="Zhu Q."/>
            <person name="Bennetzen J.L."/>
            <person name="Dawe R.K."/>
            <person name="Jiang J."/>
            <person name="Jiang N."/>
            <person name="Presting G.G."/>
            <person name="Wessler S.R."/>
            <person name="Aluru S."/>
            <person name="Martienssen R.A."/>
            <person name="Clifton S.W."/>
            <person name="McCombie W.R."/>
            <person name="Wing R.A."/>
            <person name="Wilson R.K."/>
        </authorList>
    </citation>
    <scope>NUCLEOTIDE SEQUENCE [LARGE SCALE GENOMIC DNA]</scope>
    <source>
        <strain evidence="4">cv. B73</strain>
    </source>
</reference>
<dbReference type="eggNOG" id="ENOG502QVYD">
    <property type="taxonomic scope" value="Eukaryota"/>
</dbReference>
<evidence type="ECO:0000313" key="3">
    <source>
        <dbReference type="EnsemblPlants" id="Zm00001eb429770_P002"/>
    </source>
</evidence>
<evidence type="ECO:0000256" key="1">
    <source>
        <dbReference type="SAM" id="Phobius"/>
    </source>
</evidence>
<proteinExistence type="predicted"/>
<name>K7TVX6_MAIZE</name>
<dbReference type="STRING" id="4577.K7TVX6"/>
<reference evidence="3" key="3">
    <citation type="submission" date="2019-07" db="EMBL/GenBank/DDBJ databases">
        <authorList>
            <person name="Seetharam A."/>
            <person name="Woodhouse M."/>
            <person name="Cannon E."/>
        </authorList>
    </citation>
    <scope>NUCLEOTIDE SEQUENCE [LARGE SCALE GENOMIC DNA]</scope>
    <source>
        <strain evidence="3">cv. B73</strain>
    </source>
</reference>
<keyword evidence="4" id="KW-1185">Reference proteome</keyword>
<evidence type="ECO:0000313" key="4">
    <source>
        <dbReference type="Proteomes" id="UP000007305"/>
    </source>
</evidence>
<gene>
    <name evidence="2" type="ORF">ZEAMMB73_Zm00001d026180</name>
</gene>
<feature type="transmembrane region" description="Helical" evidence="1">
    <location>
        <begin position="182"/>
        <end position="202"/>
    </location>
</feature>
<reference evidence="2" key="2">
    <citation type="submission" date="2015-12" db="EMBL/GenBank/DDBJ databases">
        <title>Update maize B73 reference genome by single molecule sequencing technologies.</title>
        <authorList>
            <consortium name="Maize Genome Sequencing Project"/>
            <person name="Ware D."/>
        </authorList>
    </citation>
    <scope>NUCLEOTIDE SEQUENCE</scope>
    <source>
        <tissue evidence="2">Seedling</tissue>
    </source>
</reference>
<dbReference type="Gramene" id="Zm00001eb429770_T002">
    <property type="protein sequence ID" value="Zm00001eb429770_P002"/>
    <property type="gene ID" value="Zm00001eb429770"/>
</dbReference>
<accession>K7TVX6</accession>
<organism evidence="2">
    <name type="scientific">Zea mays</name>
    <name type="common">Maize</name>
    <dbReference type="NCBI Taxonomy" id="4577"/>
    <lineage>
        <taxon>Eukaryota</taxon>
        <taxon>Viridiplantae</taxon>
        <taxon>Streptophyta</taxon>
        <taxon>Embryophyta</taxon>
        <taxon>Tracheophyta</taxon>
        <taxon>Spermatophyta</taxon>
        <taxon>Magnoliopsida</taxon>
        <taxon>Liliopsida</taxon>
        <taxon>Poales</taxon>
        <taxon>Poaceae</taxon>
        <taxon>PACMAD clade</taxon>
        <taxon>Panicoideae</taxon>
        <taxon>Andropogonodae</taxon>
        <taxon>Andropogoneae</taxon>
        <taxon>Tripsacinae</taxon>
        <taxon>Zea</taxon>
    </lineage>
</organism>
<protein>
    <submittedName>
        <fullName evidence="2">Uncharacterized conserved protein (UCP012943)</fullName>
    </submittedName>
</protein>
<dbReference type="PANTHER" id="PTHR33625:SF3">
    <property type="entry name" value="OS04G0550700 PROTEIN"/>
    <property type="match status" value="1"/>
</dbReference>
<reference evidence="3" key="4">
    <citation type="submission" date="2021-05" db="UniProtKB">
        <authorList>
            <consortium name="EnsemblPlants"/>
        </authorList>
    </citation>
    <scope>IDENTIFICATION</scope>
    <source>
        <strain evidence="3">cv. B73</strain>
    </source>
</reference>
<dbReference type="PaxDb" id="4577-GRMZM2G392040_P01"/>
<dbReference type="EnsemblPlants" id="Zm00001eb429770_T002">
    <property type="protein sequence ID" value="Zm00001eb429770_P002"/>
    <property type="gene ID" value="Zm00001eb429770"/>
</dbReference>